<dbReference type="RefSeq" id="WP_389362598.1">
    <property type="nucleotide sequence ID" value="NZ_JBIACK010000010.1"/>
</dbReference>
<sequence length="226" mass="26034">MNNDEQNRDQAERLRNKIEQIKEKPRSSRASKKLPPRSEVHNQKRKKTKWKLKYPIIRLLVLFFILLPIIIFSIYTYNEKQRLGADNIVNSDTGGYERVDIEIDEEAESNGEEETNKETEEIEETESNKQTEVEKIDTTTEEQEGTTSQTNSGSSTDDTSKNEESKDNLAAEEKVIHHRVQANETLFRIAMKYYNSQAGVEIIKKANHLQGNEIQAGQVLVIPIKN</sequence>
<feature type="region of interest" description="Disordered" evidence="1">
    <location>
        <begin position="1"/>
        <end position="45"/>
    </location>
</feature>
<protein>
    <submittedName>
        <fullName evidence="4">LysM peptidoglycan-binding domain-containing protein</fullName>
    </submittedName>
</protein>
<dbReference type="EMBL" id="JBIACK010000010">
    <property type="protein sequence ID" value="MFE8702640.1"/>
    <property type="molecule type" value="Genomic_DNA"/>
</dbReference>
<feature type="compositionally biased region" description="Low complexity" evidence="1">
    <location>
        <begin position="145"/>
        <end position="157"/>
    </location>
</feature>
<feature type="compositionally biased region" description="Basic and acidic residues" evidence="1">
    <location>
        <begin position="158"/>
        <end position="174"/>
    </location>
</feature>
<keyword evidence="5" id="KW-1185">Reference proteome</keyword>
<feature type="region of interest" description="Disordered" evidence="1">
    <location>
        <begin position="103"/>
        <end position="174"/>
    </location>
</feature>
<feature type="domain" description="LysM" evidence="3">
    <location>
        <begin position="176"/>
        <end position="222"/>
    </location>
</feature>
<feature type="compositionally biased region" description="Basic and acidic residues" evidence="1">
    <location>
        <begin position="126"/>
        <end position="138"/>
    </location>
</feature>
<evidence type="ECO:0000256" key="2">
    <source>
        <dbReference type="SAM" id="Phobius"/>
    </source>
</evidence>
<evidence type="ECO:0000256" key="1">
    <source>
        <dbReference type="SAM" id="MobiDB-lite"/>
    </source>
</evidence>
<keyword evidence="2" id="KW-0812">Transmembrane</keyword>
<dbReference type="Pfam" id="PF01476">
    <property type="entry name" value="LysM"/>
    <property type="match status" value="1"/>
</dbReference>
<dbReference type="SMART" id="SM00257">
    <property type="entry name" value="LysM"/>
    <property type="match status" value="1"/>
</dbReference>
<dbReference type="CDD" id="cd00118">
    <property type="entry name" value="LysM"/>
    <property type="match status" value="1"/>
</dbReference>
<comment type="caution">
    <text evidence="4">The sequence shown here is derived from an EMBL/GenBank/DDBJ whole genome shotgun (WGS) entry which is preliminary data.</text>
</comment>
<keyword evidence="2" id="KW-1133">Transmembrane helix</keyword>
<evidence type="ECO:0000313" key="4">
    <source>
        <dbReference type="EMBL" id="MFE8702640.1"/>
    </source>
</evidence>
<name>A0ABW6KEF6_9BACI</name>
<evidence type="ECO:0000313" key="5">
    <source>
        <dbReference type="Proteomes" id="UP001601059"/>
    </source>
</evidence>
<gene>
    <name evidence="4" type="ORF">ACFYKX_18735</name>
</gene>
<reference evidence="4 5" key="1">
    <citation type="submission" date="2024-08" db="EMBL/GenBank/DDBJ databases">
        <title>Two novel Cytobacillus novel species.</title>
        <authorList>
            <person name="Liu G."/>
        </authorList>
    </citation>
    <scope>NUCLEOTIDE SEQUENCE [LARGE SCALE GENOMIC DNA]</scope>
    <source>
        <strain evidence="4 5">FJAT-54145</strain>
    </source>
</reference>
<organism evidence="4 5">
    <name type="scientific">Cytobacillus spartinae</name>
    <dbReference type="NCBI Taxonomy" id="3299023"/>
    <lineage>
        <taxon>Bacteria</taxon>
        <taxon>Bacillati</taxon>
        <taxon>Bacillota</taxon>
        <taxon>Bacilli</taxon>
        <taxon>Bacillales</taxon>
        <taxon>Bacillaceae</taxon>
        <taxon>Cytobacillus</taxon>
    </lineage>
</organism>
<dbReference type="Proteomes" id="UP001601059">
    <property type="component" value="Unassembled WGS sequence"/>
</dbReference>
<feature type="transmembrane region" description="Helical" evidence="2">
    <location>
        <begin position="56"/>
        <end position="77"/>
    </location>
</feature>
<proteinExistence type="predicted"/>
<dbReference type="InterPro" id="IPR036779">
    <property type="entry name" value="LysM_dom_sf"/>
</dbReference>
<accession>A0ABW6KEF6</accession>
<feature type="compositionally biased region" description="Acidic residues" evidence="1">
    <location>
        <begin position="103"/>
        <end position="113"/>
    </location>
</feature>
<dbReference type="PROSITE" id="PS51782">
    <property type="entry name" value="LYSM"/>
    <property type="match status" value="1"/>
</dbReference>
<feature type="compositionally biased region" description="Basic and acidic residues" evidence="1">
    <location>
        <begin position="1"/>
        <end position="26"/>
    </location>
</feature>
<evidence type="ECO:0000259" key="3">
    <source>
        <dbReference type="PROSITE" id="PS51782"/>
    </source>
</evidence>
<keyword evidence="2" id="KW-0472">Membrane</keyword>
<dbReference type="SUPFAM" id="SSF54106">
    <property type="entry name" value="LysM domain"/>
    <property type="match status" value="1"/>
</dbReference>
<dbReference type="InterPro" id="IPR018392">
    <property type="entry name" value="LysM"/>
</dbReference>
<dbReference type="Gene3D" id="3.10.350.10">
    <property type="entry name" value="LysM domain"/>
    <property type="match status" value="1"/>
</dbReference>